<organism evidence="6">
    <name type="scientific">Gongylonema pulchrum</name>
    <dbReference type="NCBI Taxonomy" id="637853"/>
    <lineage>
        <taxon>Eukaryota</taxon>
        <taxon>Metazoa</taxon>
        <taxon>Ecdysozoa</taxon>
        <taxon>Nematoda</taxon>
        <taxon>Chromadorea</taxon>
        <taxon>Rhabditida</taxon>
        <taxon>Spirurina</taxon>
        <taxon>Spiruromorpha</taxon>
        <taxon>Spiruroidea</taxon>
        <taxon>Gongylonematidae</taxon>
        <taxon>Gongylonema</taxon>
    </lineage>
</organism>
<keyword evidence="1 2" id="KW-0413">Isomerase</keyword>
<dbReference type="InterPro" id="IPR000380">
    <property type="entry name" value="Topo_IA"/>
</dbReference>
<accession>A0A183EVP3</accession>
<dbReference type="EC" id="5.6.2.1" evidence="2"/>
<dbReference type="GO" id="GO:0005634">
    <property type="term" value="C:nucleus"/>
    <property type="evidence" value="ECO:0007669"/>
    <property type="project" value="TreeGrafter"/>
</dbReference>
<dbReference type="InterPro" id="IPR013824">
    <property type="entry name" value="Topo_IA_cen_sub1"/>
</dbReference>
<dbReference type="PROSITE" id="PS52039">
    <property type="entry name" value="TOPO_IA_2"/>
    <property type="match status" value="1"/>
</dbReference>
<reference evidence="4 5" key="2">
    <citation type="submission" date="2018-11" db="EMBL/GenBank/DDBJ databases">
        <authorList>
            <consortium name="Pathogen Informatics"/>
        </authorList>
    </citation>
    <scope>NUCLEOTIDE SEQUENCE [LARGE SCALE GENOMIC DNA]</scope>
</reference>
<dbReference type="Pfam" id="PF01131">
    <property type="entry name" value="Topoisom_bac"/>
    <property type="match status" value="1"/>
</dbReference>
<dbReference type="GO" id="GO:0003677">
    <property type="term" value="F:DNA binding"/>
    <property type="evidence" value="ECO:0007669"/>
    <property type="project" value="UniProtKB-KW"/>
</dbReference>
<gene>
    <name evidence="4" type="ORF">GPUH_LOCUS25035</name>
</gene>
<dbReference type="InterPro" id="IPR023405">
    <property type="entry name" value="Topo_IA_core_domain"/>
</dbReference>
<dbReference type="SUPFAM" id="SSF56712">
    <property type="entry name" value="Prokaryotic type I DNA topoisomerase"/>
    <property type="match status" value="1"/>
</dbReference>
<dbReference type="PANTHER" id="PTHR11390:SF20">
    <property type="entry name" value="DNA TOPOISOMERASE 3-BETA-1"/>
    <property type="match status" value="1"/>
</dbReference>
<dbReference type="Gene3D" id="2.70.20.10">
    <property type="entry name" value="Topoisomerase I, domain 3"/>
    <property type="match status" value="1"/>
</dbReference>
<dbReference type="GO" id="GO:0003917">
    <property type="term" value="F:DNA topoisomerase type I (single strand cut, ATP-independent) activity"/>
    <property type="evidence" value="ECO:0007669"/>
    <property type="project" value="UniProtKB-EC"/>
</dbReference>
<evidence type="ECO:0000259" key="3">
    <source>
        <dbReference type="PROSITE" id="PS52039"/>
    </source>
</evidence>
<dbReference type="GO" id="GO:0006310">
    <property type="term" value="P:DNA recombination"/>
    <property type="evidence" value="ECO:0007669"/>
    <property type="project" value="TreeGrafter"/>
</dbReference>
<keyword evidence="2" id="KW-0238">DNA-binding</keyword>
<dbReference type="OrthoDB" id="430051at2759"/>
<keyword evidence="2" id="KW-0799">Topoisomerase</keyword>
<comment type="similarity">
    <text evidence="2">Belongs to the type IA topoisomerase family.</text>
</comment>
<comment type="catalytic activity">
    <reaction evidence="2">
        <text>ATP-independent breakage of single-stranded DNA, followed by passage and rejoining.</text>
        <dbReference type="EC" id="5.6.2.1"/>
    </reaction>
</comment>
<dbReference type="GO" id="GO:0006265">
    <property type="term" value="P:DNA topological change"/>
    <property type="evidence" value="ECO:0007669"/>
    <property type="project" value="InterPro"/>
</dbReference>
<reference evidence="6" key="1">
    <citation type="submission" date="2016-06" db="UniProtKB">
        <authorList>
            <consortium name="WormBaseParasite"/>
        </authorList>
    </citation>
    <scope>IDENTIFICATION</scope>
</reference>
<comment type="function">
    <text evidence="2">Introduces a single-strand break via transesterification at a target site in duplex DNA. Releases the supercoiling and torsional tension of DNA introduced during the DNA replication and transcription by transiently cleaving and rejoining one strand of the DNA duplex. The scissile phosphodiester is attacked by the catalytic tyrosine of the enzyme, resulting in the formation of a DNA-(5'-phosphotyrosyl)-enzyme intermediate and the expulsion of a 3'-OH DNA strand.</text>
</comment>
<keyword evidence="5" id="KW-1185">Reference proteome</keyword>
<proteinExistence type="inferred from homology"/>
<dbReference type="WBParaSite" id="GPUH_0002506401-mRNA-1">
    <property type="protein sequence ID" value="GPUH_0002506401-mRNA-1"/>
    <property type="gene ID" value="GPUH_0002506401"/>
</dbReference>
<sequence length="200" mass="22478">MTWQGIEDDACLHDVQKGTVLDMKSARMPEYATTPPDYLTESELISLMEKHGIGTDASIPVHINNICQRNYVTVESRRRLVPTKLGIALVHGYWKIDPELVLPTMRGEVESQLNLIAKGYADFSAVSTMNFNTIGFTGWAFFRLARCSDLSSRVVGSLAITWGNSRVHVPRESSTLPQHYTESILHWTDSILQYRHGGLI</sequence>
<dbReference type="EMBL" id="UYRT01103494">
    <property type="protein sequence ID" value="VDN43664.1"/>
    <property type="molecule type" value="Genomic_DNA"/>
</dbReference>
<evidence type="ECO:0000256" key="1">
    <source>
        <dbReference type="ARBA" id="ARBA00023235"/>
    </source>
</evidence>
<evidence type="ECO:0000313" key="6">
    <source>
        <dbReference type="WBParaSite" id="GPUH_0002506401-mRNA-1"/>
    </source>
</evidence>
<dbReference type="Proteomes" id="UP000271098">
    <property type="component" value="Unassembled WGS sequence"/>
</dbReference>
<evidence type="ECO:0000313" key="5">
    <source>
        <dbReference type="Proteomes" id="UP000271098"/>
    </source>
</evidence>
<evidence type="ECO:0000256" key="2">
    <source>
        <dbReference type="RuleBase" id="RU362092"/>
    </source>
</evidence>
<dbReference type="PANTHER" id="PTHR11390">
    <property type="entry name" value="PROKARYOTIC DNA TOPOISOMERASE"/>
    <property type="match status" value="1"/>
</dbReference>
<name>A0A183EVP3_9BILA</name>
<dbReference type="Gene3D" id="1.10.460.10">
    <property type="entry name" value="Topoisomerase I, domain 2"/>
    <property type="match status" value="1"/>
</dbReference>
<dbReference type="InterPro" id="IPR013825">
    <property type="entry name" value="Topo_IA_cen_sub2"/>
</dbReference>
<dbReference type="InterPro" id="IPR013497">
    <property type="entry name" value="Topo_IA_cen"/>
</dbReference>
<dbReference type="GO" id="GO:0006281">
    <property type="term" value="P:DNA repair"/>
    <property type="evidence" value="ECO:0007669"/>
    <property type="project" value="TreeGrafter"/>
</dbReference>
<evidence type="ECO:0000313" key="4">
    <source>
        <dbReference type="EMBL" id="VDN43664.1"/>
    </source>
</evidence>
<dbReference type="AlphaFoldDB" id="A0A183EVP3"/>
<protein>
    <recommendedName>
        <fullName evidence="2">DNA topoisomerase</fullName>
        <ecNumber evidence="2">5.6.2.1</ecNumber>
    </recommendedName>
</protein>
<feature type="domain" description="Topo IA-type catalytic" evidence="3">
    <location>
        <begin position="1"/>
        <end position="138"/>
    </location>
</feature>